<comment type="caution">
    <text evidence="4">The sequence shown here is derived from an EMBL/GenBank/DDBJ whole genome shotgun (WGS) entry which is preliminary data.</text>
</comment>
<dbReference type="InterPro" id="IPR037233">
    <property type="entry name" value="CcmK-like_sf"/>
</dbReference>
<evidence type="ECO:0000259" key="3">
    <source>
        <dbReference type="PROSITE" id="PS51931"/>
    </source>
</evidence>
<gene>
    <name evidence="4" type="ORF">H8923_14175</name>
</gene>
<feature type="domain" description="BMC circularly permuted" evidence="3">
    <location>
        <begin position="7"/>
        <end position="107"/>
    </location>
</feature>
<dbReference type="PIRSF" id="PIRSF012296">
    <property type="entry name" value="EutS_PduU"/>
    <property type="match status" value="1"/>
</dbReference>
<proteinExistence type="predicted"/>
<dbReference type="Proteomes" id="UP000609849">
    <property type="component" value="Unassembled WGS sequence"/>
</dbReference>
<accession>A0ABR7JSL4</accession>
<evidence type="ECO:0000256" key="1">
    <source>
        <dbReference type="ARBA" id="ARBA00024322"/>
    </source>
</evidence>
<dbReference type="Gene3D" id="3.30.70.1710">
    <property type="match status" value="1"/>
</dbReference>
<keyword evidence="2" id="KW-1283">Bacterial microcompartment</keyword>
<dbReference type="PROSITE" id="PS51931">
    <property type="entry name" value="BMC_CP"/>
    <property type="match status" value="1"/>
</dbReference>
<keyword evidence="5" id="KW-1185">Reference proteome</keyword>
<dbReference type="PANTHER" id="PTHR40449:SF2">
    <property type="entry name" value="BACTERIAL MICROCOMPARTMENT SHELL PROTEIN EUTS"/>
    <property type="match status" value="1"/>
</dbReference>
<dbReference type="CDD" id="cd07046">
    <property type="entry name" value="BMC_PduU-EutS"/>
    <property type="match status" value="1"/>
</dbReference>
<evidence type="ECO:0000313" key="5">
    <source>
        <dbReference type="Proteomes" id="UP000609849"/>
    </source>
</evidence>
<dbReference type="PANTHER" id="PTHR40449">
    <property type="entry name" value="ETHANOLAMINE UTILIZATION PROTEIN EUTS"/>
    <property type="match status" value="1"/>
</dbReference>
<comment type="subcellular location">
    <subcellularLocation>
        <location evidence="1">Bacterial microcompartment</location>
    </subcellularLocation>
</comment>
<sequence length="115" mass="12459">MTEERQRIIQESVPGKQVTLAHIIANPREELYQKIGLIVEKRGAIGVLTITPSETAMIAANTAVESSRVSLGFVDRFSGSLVITGDLTSVESAIKQILITLESTLNFSTTKITKS</sequence>
<reference evidence="4 5" key="1">
    <citation type="submission" date="2020-08" db="EMBL/GenBank/DDBJ databases">
        <authorList>
            <person name="Liu C."/>
            <person name="Sun Q."/>
        </authorList>
    </citation>
    <scope>NUCLEOTIDE SEQUENCE [LARGE SCALE GENOMIC DNA]</scope>
    <source>
        <strain evidence="4 5">NSJ-18</strain>
    </source>
</reference>
<dbReference type="RefSeq" id="WP_153972590.1">
    <property type="nucleotide sequence ID" value="NZ_JACRWE010000008.1"/>
</dbReference>
<protein>
    <submittedName>
        <fullName evidence="4">BMC domain-containing protein</fullName>
    </submittedName>
</protein>
<evidence type="ECO:0000256" key="2">
    <source>
        <dbReference type="ARBA" id="ARBA00024446"/>
    </source>
</evidence>
<dbReference type="InterPro" id="IPR009307">
    <property type="entry name" value="EutS/PduU/CutR"/>
</dbReference>
<dbReference type="SMART" id="SM00877">
    <property type="entry name" value="BMC"/>
    <property type="match status" value="1"/>
</dbReference>
<name>A0ABR7JSL4_9FIRM</name>
<dbReference type="Pfam" id="PF00936">
    <property type="entry name" value="BMC"/>
    <property type="match status" value="1"/>
</dbReference>
<dbReference type="SUPFAM" id="SSF143414">
    <property type="entry name" value="CcmK-like"/>
    <property type="match status" value="1"/>
</dbReference>
<dbReference type="InterPro" id="IPR044870">
    <property type="entry name" value="BMC_CP"/>
</dbReference>
<evidence type="ECO:0000313" key="4">
    <source>
        <dbReference type="EMBL" id="MBC5997905.1"/>
    </source>
</evidence>
<dbReference type="EMBL" id="JACRWE010000008">
    <property type="protein sequence ID" value="MBC5997905.1"/>
    <property type="molecule type" value="Genomic_DNA"/>
</dbReference>
<organism evidence="4 5">
    <name type="scientific">Romboutsia faecis</name>
    <dbReference type="NCBI Taxonomy" id="2764597"/>
    <lineage>
        <taxon>Bacteria</taxon>
        <taxon>Bacillati</taxon>
        <taxon>Bacillota</taxon>
        <taxon>Clostridia</taxon>
        <taxon>Peptostreptococcales</taxon>
        <taxon>Peptostreptococcaceae</taxon>
        <taxon>Romboutsia</taxon>
    </lineage>
</organism>
<dbReference type="InterPro" id="IPR000249">
    <property type="entry name" value="BMC_dom"/>
</dbReference>